<gene>
    <name evidence="8" type="ORF">PV08_00794</name>
</gene>
<keyword evidence="1" id="KW-0862">Zinc</keyword>
<dbReference type="Proteomes" id="UP000053328">
    <property type="component" value="Unassembled WGS sequence"/>
</dbReference>
<evidence type="ECO:0000256" key="5">
    <source>
        <dbReference type="ARBA" id="ARBA00023242"/>
    </source>
</evidence>
<dbReference type="VEuPathDB" id="FungiDB:PV08_00794"/>
<dbReference type="RefSeq" id="XP_016240435.1">
    <property type="nucleotide sequence ID" value="XM_016375159.1"/>
</dbReference>
<keyword evidence="3" id="KW-0238">DNA-binding</keyword>
<feature type="region of interest" description="Disordered" evidence="6">
    <location>
        <begin position="1"/>
        <end position="25"/>
    </location>
</feature>
<reference evidence="8 9" key="1">
    <citation type="submission" date="2015-01" db="EMBL/GenBank/DDBJ databases">
        <title>The Genome Sequence of Exophiala spinifera CBS89968.</title>
        <authorList>
            <consortium name="The Broad Institute Genomics Platform"/>
            <person name="Cuomo C."/>
            <person name="de Hoog S."/>
            <person name="Gorbushina A."/>
            <person name="Stielow B."/>
            <person name="Teixiera M."/>
            <person name="Abouelleil A."/>
            <person name="Chapman S.B."/>
            <person name="Priest M."/>
            <person name="Young S.K."/>
            <person name="Wortman J."/>
            <person name="Nusbaum C."/>
            <person name="Birren B."/>
        </authorList>
    </citation>
    <scope>NUCLEOTIDE SEQUENCE [LARGE SCALE GENOMIC DNA]</scope>
    <source>
        <strain evidence="8 9">CBS 89968</strain>
    </source>
</reference>
<feature type="domain" description="Xylanolytic transcriptional activator regulatory" evidence="7">
    <location>
        <begin position="202"/>
        <end position="273"/>
    </location>
</feature>
<accession>A0A0D2C9G0</accession>
<evidence type="ECO:0000256" key="1">
    <source>
        <dbReference type="ARBA" id="ARBA00022833"/>
    </source>
</evidence>
<evidence type="ECO:0000313" key="8">
    <source>
        <dbReference type="EMBL" id="KIW20219.1"/>
    </source>
</evidence>
<evidence type="ECO:0000256" key="4">
    <source>
        <dbReference type="ARBA" id="ARBA00023163"/>
    </source>
</evidence>
<evidence type="ECO:0000259" key="7">
    <source>
        <dbReference type="SMART" id="SM00906"/>
    </source>
</evidence>
<keyword evidence="2" id="KW-0805">Transcription regulation</keyword>
<dbReference type="AlphaFoldDB" id="A0A0D2C9G0"/>
<dbReference type="GeneID" id="27327877"/>
<protein>
    <recommendedName>
        <fullName evidence="7">Xylanolytic transcriptional activator regulatory domain-containing protein</fullName>
    </recommendedName>
</protein>
<evidence type="ECO:0000256" key="6">
    <source>
        <dbReference type="SAM" id="MobiDB-lite"/>
    </source>
</evidence>
<dbReference type="GO" id="GO:0006351">
    <property type="term" value="P:DNA-templated transcription"/>
    <property type="evidence" value="ECO:0007669"/>
    <property type="project" value="InterPro"/>
</dbReference>
<feature type="region of interest" description="Disordered" evidence="6">
    <location>
        <begin position="463"/>
        <end position="482"/>
    </location>
</feature>
<dbReference type="OrthoDB" id="4107818at2759"/>
<dbReference type="SMART" id="SM00906">
    <property type="entry name" value="Fungal_trans"/>
    <property type="match status" value="1"/>
</dbReference>
<dbReference type="InterPro" id="IPR007219">
    <property type="entry name" value="XnlR_reg_dom"/>
</dbReference>
<organism evidence="8 9">
    <name type="scientific">Exophiala spinifera</name>
    <dbReference type="NCBI Taxonomy" id="91928"/>
    <lineage>
        <taxon>Eukaryota</taxon>
        <taxon>Fungi</taxon>
        <taxon>Dikarya</taxon>
        <taxon>Ascomycota</taxon>
        <taxon>Pezizomycotina</taxon>
        <taxon>Eurotiomycetes</taxon>
        <taxon>Chaetothyriomycetidae</taxon>
        <taxon>Chaetothyriales</taxon>
        <taxon>Herpotrichiellaceae</taxon>
        <taxon>Exophiala</taxon>
    </lineage>
</organism>
<dbReference type="HOGENOM" id="CLU_006329_7_0_1"/>
<dbReference type="Pfam" id="PF04082">
    <property type="entry name" value="Fungal_trans"/>
    <property type="match status" value="1"/>
</dbReference>
<dbReference type="CDD" id="cd12148">
    <property type="entry name" value="fungal_TF_MHR"/>
    <property type="match status" value="1"/>
</dbReference>
<keyword evidence="4" id="KW-0804">Transcription</keyword>
<keyword evidence="5" id="KW-0539">Nucleus</keyword>
<name>A0A0D2C9G0_9EURO</name>
<evidence type="ECO:0000256" key="3">
    <source>
        <dbReference type="ARBA" id="ARBA00023125"/>
    </source>
</evidence>
<feature type="compositionally biased region" description="Polar residues" evidence="6">
    <location>
        <begin position="9"/>
        <end position="25"/>
    </location>
</feature>
<evidence type="ECO:0000256" key="2">
    <source>
        <dbReference type="ARBA" id="ARBA00023015"/>
    </source>
</evidence>
<dbReference type="GO" id="GO:0008270">
    <property type="term" value="F:zinc ion binding"/>
    <property type="evidence" value="ECO:0007669"/>
    <property type="project" value="InterPro"/>
</dbReference>
<dbReference type="PANTHER" id="PTHR47171:SF1">
    <property type="entry name" value="ZN(II)2CYS6 TRANSCRIPTION FACTOR (EUROFUNG)"/>
    <property type="match status" value="1"/>
</dbReference>
<dbReference type="EMBL" id="KN847492">
    <property type="protein sequence ID" value="KIW20219.1"/>
    <property type="molecule type" value="Genomic_DNA"/>
</dbReference>
<sequence>MGPNRAETESPSPVSTYMSDNPPSSENISHLGESWFLSFVLHHTNSDFRQPHRLLARPDGARQALTRAQSGGTPAQSHTVPIDWPQDLPPSDAIRSLVDAYFARFHLFCPILDKKQFMGSLEDASLSVTLLRCVIFIAAVHCDIKVLTRLGYETRLEAGDDLFGKASSAVDSDSESDRTTMMMCSYLLHYWWGRPTRFHDSLWRLAGVIRSAQGLGMHRSARKSKMDEYTIRRWKRIWWILYIRDRQISLSIGVPVTINDLDCDVEPLTQDDFDDEPLETALYIIHQARLSQVAAKISSTYFIPDTSAVETGTNQLPPASEGIQKLLGEWHRSLPPSMLNPHVGRQHHLILILEIIYKQRDASVVETLGAIVLDAANDITRLAEDALTYSEPQCFPMICVTALFAAIMVQYTHSFSSNTYRNRILLQKLRSNMLGLEQLEEVYILARWIRRLLAKIMDGKSQSKAARNTDSSGGGRQIANNEPHRSTAVDLANGICKHQHQHQHSIAPDDNKEQIPEIFAANAHSRRVAGEDMRTSNSQCWAAAWADGQTASQPFDSVSPHTSDARLVSFEHAQAGASQSTATAGGQYESISPMDWSWLNTPQLWNLQHMVDLGLAGFDSSVTGASEWGDLSSIPFGS</sequence>
<keyword evidence="9" id="KW-1185">Reference proteome</keyword>
<proteinExistence type="predicted"/>
<dbReference type="InterPro" id="IPR052073">
    <property type="entry name" value="Amide_Lactam_Regulators"/>
</dbReference>
<dbReference type="PANTHER" id="PTHR47171">
    <property type="entry name" value="FARA-RELATED"/>
    <property type="match status" value="1"/>
</dbReference>
<evidence type="ECO:0000313" key="9">
    <source>
        <dbReference type="Proteomes" id="UP000053328"/>
    </source>
</evidence>
<dbReference type="GO" id="GO:0003677">
    <property type="term" value="F:DNA binding"/>
    <property type="evidence" value="ECO:0007669"/>
    <property type="project" value="UniProtKB-KW"/>
</dbReference>